<accession>A0A917MYH8</accession>
<dbReference type="NCBIfam" id="TIGR03519">
    <property type="entry name" value="T9SS_PorP_fam"/>
    <property type="match status" value="1"/>
</dbReference>
<name>A0A917MYH8_9BACT</name>
<keyword evidence="1" id="KW-0732">Signal</keyword>
<feature type="signal peptide" evidence="1">
    <location>
        <begin position="1"/>
        <end position="25"/>
    </location>
</feature>
<dbReference type="AlphaFoldDB" id="A0A917MYH8"/>
<dbReference type="RefSeq" id="WP_188957555.1">
    <property type="nucleotide sequence ID" value="NZ_BMIB01000005.1"/>
</dbReference>
<dbReference type="EMBL" id="BMIB01000005">
    <property type="protein sequence ID" value="GGH79684.1"/>
    <property type="molecule type" value="Genomic_DNA"/>
</dbReference>
<keyword evidence="3" id="KW-1185">Reference proteome</keyword>
<reference evidence="2" key="2">
    <citation type="submission" date="2020-09" db="EMBL/GenBank/DDBJ databases">
        <authorList>
            <person name="Sun Q."/>
            <person name="Zhou Y."/>
        </authorList>
    </citation>
    <scope>NUCLEOTIDE SEQUENCE</scope>
    <source>
        <strain evidence="2">CGMCC 1.15290</strain>
    </source>
</reference>
<dbReference type="Proteomes" id="UP000627292">
    <property type="component" value="Unassembled WGS sequence"/>
</dbReference>
<gene>
    <name evidence="2" type="ORF">GCM10011379_49420</name>
</gene>
<dbReference type="Pfam" id="PF11751">
    <property type="entry name" value="PorP_SprF"/>
    <property type="match status" value="1"/>
</dbReference>
<comment type="caution">
    <text evidence="2">The sequence shown here is derived from an EMBL/GenBank/DDBJ whole genome shotgun (WGS) entry which is preliminary data.</text>
</comment>
<sequence length="347" mass="38698">MIGAGTYKKILVVLLTALCFTVVNAQDIHVSQFYETPLLRNPALAGIFTGDVRLQLLHRNQWSWTGFPYKTTAFSGEYKFAVGGAGDYLTAGLQGYYDLAGSSRLRTTQLMPALNFHKSLSAERSEYLSVGFMAGFVQRQFDAHNLTFDYQYVSGEYNPGNPTGESFAAYNRGFFDIAAGISYNNELRENGSYYLGASLFHITKPSEQFKQERIVLPSKLQLNAGFHVPVSDRVRMQTELNYSNQRGFNELMAGALFTYELNGSELYNSDTYSTASVSGGIFARFNDAVVPVIKLQYQQFEVGFSYDINTSDLKTASMSRGGYELSLSYKGFTRAAIGAEHIKCPRF</sequence>
<reference evidence="2" key="1">
    <citation type="journal article" date="2014" name="Int. J. Syst. Evol. Microbiol.">
        <title>Complete genome sequence of Corynebacterium casei LMG S-19264T (=DSM 44701T), isolated from a smear-ripened cheese.</title>
        <authorList>
            <consortium name="US DOE Joint Genome Institute (JGI-PGF)"/>
            <person name="Walter F."/>
            <person name="Albersmeier A."/>
            <person name="Kalinowski J."/>
            <person name="Ruckert C."/>
        </authorList>
    </citation>
    <scope>NUCLEOTIDE SEQUENCE</scope>
    <source>
        <strain evidence="2">CGMCC 1.15290</strain>
    </source>
</reference>
<organism evidence="2 3">
    <name type="scientific">Filimonas zeae</name>
    <dbReference type="NCBI Taxonomy" id="1737353"/>
    <lineage>
        <taxon>Bacteria</taxon>
        <taxon>Pseudomonadati</taxon>
        <taxon>Bacteroidota</taxon>
        <taxon>Chitinophagia</taxon>
        <taxon>Chitinophagales</taxon>
        <taxon>Chitinophagaceae</taxon>
        <taxon>Filimonas</taxon>
    </lineage>
</organism>
<evidence type="ECO:0000313" key="2">
    <source>
        <dbReference type="EMBL" id="GGH79684.1"/>
    </source>
</evidence>
<dbReference type="InterPro" id="IPR019861">
    <property type="entry name" value="PorP/SprF_Bacteroidetes"/>
</dbReference>
<protein>
    <recommendedName>
        <fullName evidence="4">Type IX secretion system membrane protein, PorP/SprF family</fullName>
    </recommendedName>
</protein>
<evidence type="ECO:0000313" key="3">
    <source>
        <dbReference type="Proteomes" id="UP000627292"/>
    </source>
</evidence>
<evidence type="ECO:0000256" key="1">
    <source>
        <dbReference type="SAM" id="SignalP"/>
    </source>
</evidence>
<feature type="chain" id="PRO_5037295014" description="Type IX secretion system membrane protein, PorP/SprF family" evidence="1">
    <location>
        <begin position="26"/>
        <end position="347"/>
    </location>
</feature>
<evidence type="ECO:0008006" key="4">
    <source>
        <dbReference type="Google" id="ProtNLM"/>
    </source>
</evidence>
<proteinExistence type="predicted"/>